<sequence>MSSHQPKLFTRQELPILIPNYHRWMAKEHPDYVLKKDALFSREQMNSFEFDDDSQWRTVTYSKFAELINAATFLLGKDDFAGWPLRTAKDPIDTTPPKVAAFLGTDIASVATLEGLIQRGLSTLTLSPRNTPEVLIAMIVDQGIEHIVYAPAFAAVTATVAAKFAEQHSSRRLSTAELPSFEKLGAYGAETPFPYDLDTTAEYQKTVLYVHTSGSSGNMPTLCPYSHEMLLNIPQSYQLEHLVGQSHYGPLPLFHVMAHFFGIYYASAFLRTIVTQPPGPPLTGSELAAFIIKTKPGSCLLVPQQIDTLTEVPEGLKALASVDTVLFGGASLRRSTKVKLDEAKVNYMSGYGLSEVTACAMSFTKIRPSGLDGEWLKALDGGVNLEFDLYSEASGAVPALYTLIARNGALSCCVTNIEGGYDTGDLVERHPDYPEWFKIYGRKSSFVVLSNGENAPVPPIEDAVSSHESVGTALLFGKGQPQVGLLVELKPAYVVQPGDHAAAEAARDNLWPTIEKVNKNLPDFAKLYKNMIIFTTPDRPVPMADKGSPKRQVALNIYDDDIEALYASVTAGTDSAVNLGSIEEPALLDMVKSVLASVYGTETPIKPDTSLTLELGQDSLRATMTRTSIVSSLRAAAKSGTISQLAAFDPDTLPATLTYQYSTPAELATFLHEAITGNGKSSGDLTASRTAMMKELVEKYSQQIIASRRSTDHSTNKEGEPLKPGLLDRIFKHNSSKPRAHTVLLTGSSGAFGTTLLEQLVNHSGVEKVICLLRSENPDRSALLARQVQAYTSRNLDPAPAHSPKVEYLHGTPTDPNLVIPEVTSIIHAAWSVNFNLSLTDFTPEIEGVVRLLQHCQRTGARLVFASSVSTVMAAPQDAGKESTIPGIRLIAEDLEVPLEWTSIDYGRSKAVVEKLIAKAVHEGGVEAVSVRCGQIIGDARTGAWNKAEWAPTVFRSAEALGVLPDNLGIVDWITVNDTMKVLVAAAVEPDVESATTASRTNVVNLVNPQRMPWSQVVEAFRTHLPAHVKVVPSTEWLAHVEEASRKLSTSKDPKADLARIPAVNLVTTYQGLVASRHQVLLEVKAAKDLTKGEIDSAVVVDEDLAGRYVRFWQEQASSS</sequence>
<dbReference type="InterPro" id="IPR057326">
    <property type="entry name" value="KR_dom"/>
</dbReference>
<keyword evidence="1" id="KW-0596">Phosphopantetheine</keyword>
<evidence type="ECO:0000256" key="2">
    <source>
        <dbReference type="ARBA" id="ARBA00022553"/>
    </source>
</evidence>
<dbReference type="SMART" id="SM00822">
    <property type="entry name" value="PKS_KR"/>
    <property type="match status" value="1"/>
</dbReference>
<accession>A0A9N8QEU7</accession>
<dbReference type="Pfam" id="PF23562">
    <property type="entry name" value="AMP-binding_C_3"/>
    <property type="match status" value="1"/>
</dbReference>
<evidence type="ECO:0000259" key="4">
    <source>
        <dbReference type="SMART" id="SM00823"/>
    </source>
</evidence>
<gene>
    <name evidence="5" type="ORF">JKILLFL_G367</name>
</gene>
<evidence type="ECO:0000256" key="1">
    <source>
        <dbReference type="ARBA" id="ARBA00022450"/>
    </source>
</evidence>
<protein>
    <recommendedName>
        <fullName evidence="7">Carrier domain-containing protein</fullName>
    </recommendedName>
</protein>
<dbReference type="InterPro" id="IPR051414">
    <property type="entry name" value="Adenylate-forming_Reductase"/>
</dbReference>
<evidence type="ECO:0000259" key="3">
    <source>
        <dbReference type="SMART" id="SM00822"/>
    </source>
</evidence>
<dbReference type="Gene3D" id="3.40.50.12780">
    <property type="entry name" value="N-terminal domain of ligase-like"/>
    <property type="match status" value="1"/>
</dbReference>
<dbReference type="SUPFAM" id="SSF56801">
    <property type="entry name" value="Acetyl-CoA synthetase-like"/>
    <property type="match status" value="1"/>
</dbReference>
<dbReference type="InterPro" id="IPR036736">
    <property type="entry name" value="ACP-like_sf"/>
</dbReference>
<comment type="caution">
    <text evidence="5">The sequence shown here is derived from an EMBL/GenBank/DDBJ whole genome shotgun (WGS) entry which is preliminary data.</text>
</comment>
<dbReference type="InterPro" id="IPR036291">
    <property type="entry name" value="NAD(P)-bd_dom_sf"/>
</dbReference>
<feature type="domain" description="Ketoreductase" evidence="3">
    <location>
        <begin position="741"/>
        <end position="894"/>
    </location>
</feature>
<dbReference type="AlphaFoldDB" id="A0A9N8QEU7"/>
<dbReference type="Pfam" id="PF00501">
    <property type="entry name" value="AMP-binding"/>
    <property type="match status" value="1"/>
</dbReference>
<feature type="domain" description="Polyketide synthase-like phosphopantetheine-binding" evidence="4">
    <location>
        <begin position="588"/>
        <end position="675"/>
    </location>
</feature>
<name>A0A9N8QEU7_9BASI</name>
<dbReference type="InterPro" id="IPR020806">
    <property type="entry name" value="PKS_PP-bd"/>
</dbReference>
<dbReference type="Gene3D" id="3.40.50.720">
    <property type="entry name" value="NAD(P)-binding Rossmann-like Domain"/>
    <property type="match status" value="1"/>
</dbReference>
<dbReference type="InterPro" id="IPR000873">
    <property type="entry name" value="AMP-dep_synth/lig_dom"/>
</dbReference>
<organism evidence="5 6">
    <name type="scientific">Tilletia laevis</name>
    <dbReference type="NCBI Taxonomy" id="157183"/>
    <lineage>
        <taxon>Eukaryota</taxon>
        <taxon>Fungi</taxon>
        <taxon>Dikarya</taxon>
        <taxon>Basidiomycota</taxon>
        <taxon>Ustilaginomycotina</taxon>
        <taxon>Exobasidiomycetes</taxon>
        <taxon>Tilletiales</taxon>
        <taxon>Tilletiaceae</taxon>
        <taxon>Tilletia</taxon>
    </lineage>
</organism>
<keyword evidence="6" id="KW-1185">Reference proteome</keyword>
<proteinExistence type="predicted"/>
<dbReference type="InterPro" id="IPR013120">
    <property type="entry name" value="FAR_NAD-bd"/>
</dbReference>
<dbReference type="SMART" id="SM00823">
    <property type="entry name" value="PKS_PP"/>
    <property type="match status" value="1"/>
</dbReference>
<dbReference type="GO" id="GO:0031177">
    <property type="term" value="F:phosphopantetheine binding"/>
    <property type="evidence" value="ECO:0007669"/>
    <property type="project" value="InterPro"/>
</dbReference>
<dbReference type="PANTHER" id="PTHR43439">
    <property type="entry name" value="PHENYLACETATE-COENZYME A LIGASE"/>
    <property type="match status" value="1"/>
</dbReference>
<dbReference type="InterPro" id="IPR042099">
    <property type="entry name" value="ANL_N_sf"/>
</dbReference>
<evidence type="ECO:0008006" key="7">
    <source>
        <dbReference type="Google" id="ProtNLM"/>
    </source>
</evidence>
<dbReference type="Gene3D" id="1.10.1200.10">
    <property type="entry name" value="ACP-like"/>
    <property type="match status" value="1"/>
</dbReference>
<dbReference type="SUPFAM" id="SSF51735">
    <property type="entry name" value="NAD(P)-binding Rossmann-fold domains"/>
    <property type="match status" value="1"/>
</dbReference>
<dbReference type="PANTHER" id="PTHR43439:SF2">
    <property type="entry name" value="ENZYME, PUTATIVE (JCVI)-RELATED"/>
    <property type="match status" value="1"/>
</dbReference>
<evidence type="ECO:0000313" key="5">
    <source>
        <dbReference type="EMBL" id="CAD6937096.1"/>
    </source>
</evidence>
<dbReference type="EMBL" id="CAJHJF010003662">
    <property type="protein sequence ID" value="CAD6937096.1"/>
    <property type="molecule type" value="Genomic_DNA"/>
</dbReference>
<dbReference type="Pfam" id="PF07993">
    <property type="entry name" value="NAD_binding_4"/>
    <property type="match status" value="1"/>
</dbReference>
<evidence type="ECO:0000313" key="6">
    <source>
        <dbReference type="Proteomes" id="UP000836404"/>
    </source>
</evidence>
<dbReference type="Proteomes" id="UP000836404">
    <property type="component" value="Unassembled WGS sequence"/>
</dbReference>
<keyword evidence="2" id="KW-0597">Phosphoprotein</keyword>
<reference evidence="5 6" key="1">
    <citation type="submission" date="2020-10" db="EMBL/GenBank/DDBJ databases">
        <authorList>
            <person name="Sedaghatjoo S."/>
        </authorList>
    </citation>
    <scope>NUCLEOTIDE SEQUENCE [LARGE SCALE GENOMIC DNA]</scope>
    <source>
        <strain evidence="5 6">LLFL</strain>
    </source>
</reference>